<gene>
    <name evidence="2" type="ORF">METZ01_LOCUS39125</name>
</gene>
<sequence>MAKLDSEVTLDCPLCGSLLTIDLNLRRIVSHEEPKRSNKRELSDAERILAEEAAQREAAFEQSVSEERTRGDALSKRFEEALRQASKEPVTRPERDFDLD</sequence>
<evidence type="ECO:0000256" key="1">
    <source>
        <dbReference type="SAM" id="MobiDB-lite"/>
    </source>
</evidence>
<reference evidence="2" key="1">
    <citation type="submission" date="2018-05" db="EMBL/GenBank/DDBJ databases">
        <authorList>
            <person name="Lanie J.A."/>
            <person name="Ng W.-L."/>
            <person name="Kazmierczak K.M."/>
            <person name="Andrzejewski T.M."/>
            <person name="Davidsen T.M."/>
            <person name="Wayne K.J."/>
            <person name="Tettelin H."/>
            <person name="Glass J.I."/>
            <person name="Rusch D."/>
            <person name="Podicherti R."/>
            <person name="Tsui H.-C.T."/>
            <person name="Winkler M.E."/>
        </authorList>
    </citation>
    <scope>NUCLEOTIDE SEQUENCE</scope>
</reference>
<feature type="region of interest" description="Disordered" evidence="1">
    <location>
        <begin position="57"/>
        <end position="100"/>
    </location>
</feature>
<dbReference type="AlphaFoldDB" id="A0A381R3E4"/>
<evidence type="ECO:0008006" key="3">
    <source>
        <dbReference type="Google" id="ProtNLM"/>
    </source>
</evidence>
<dbReference type="EMBL" id="UINC01001673">
    <property type="protein sequence ID" value="SUZ86271.1"/>
    <property type="molecule type" value="Genomic_DNA"/>
</dbReference>
<evidence type="ECO:0000313" key="2">
    <source>
        <dbReference type="EMBL" id="SUZ86271.1"/>
    </source>
</evidence>
<organism evidence="2">
    <name type="scientific">marine metagenome</name>
    <dbReference type="NCBI Taxonomy" id="408172"/>
    <lineage>
        <taxon>unclassified sequences</taxon>
        <taxon>metagenomes</taxon>
        <taxon>ecological metagenomes</taxon>
    </lineage>
</organism>
<accession>A0A381R3E4</accession>
<protein>
    <recommendedName>
        <fullName evidence="3">2-nitropropane dioxygenase</fullName>
    </recommendedName>
</protein>
<name>A0A381R3E4_9ZZZZ</name>
<proteinExistence type="predicted"/>